<evidence type="ECO:0000313" key="4">
    <source>
        <dbReference type="Proteomes" id="UP000252733"/>
    </source>
</evidence>
<keyword evidence="4" id="KW-1185">Reference proteome</keyword>
<sequence length="126" mass="14338">MGENISEVVSTEKLVEAVINGIQEKKGSKITVLDLRNIENMIAEFFVICEGESNVHVDAVSDSVEEIVRRDAGEEPLHVEGKQNAEWVLIDYMNVVVHVFQKQVRNYYSLEDLWADAGRKDIEDLF</sequence>
<dbReference type="GO" id="GO:0042256">
    <property type="term" value="P:cytosolic ribosome assembly"/>
    <property type="evidence" value="ECO:0007669"/>
    <property type="project" value="UniProtKB-UniRule"/>
</dbReference>
<dbReference type="RefSeq" id="WP_114436171.1">
    <property type="nucleotide sequence ID" value="NZ_QPIZ01000001.1"/>
</dbReference>
<proteinExistence type="inferred from homology"/>
<comment type="subcellular location">
    <subcellularLocation>
        <location evidence="2">Cytoplasm</location>
    </subcellularLocation>
</comment>
<gene>
    <name evidence="2" type="primary">rsfS</name>
    <name evidence="3" type="ORF">DFO77_101254</name>
</gene>
<dbReference type="Pfam" id="PF02410">
    <property type="entry name" value="RsfS"/>
    <property type="match status" value="1"/>
</dbReference>
<dbReference type="GO" id="GO:0090071">
    <property type="term" value="P:negative regulation of ribosome biogenesis"/>
    <property type="evidence" value="ECO:0007669"/>
    <property type="project" value="UniProtKB-UniRule"/>
</dbReference>
<protein>
    <recommendedName>
        <fullName evidence="2">Ribosomal silencing factor RsfS</fullName>
    </recommendedName>
</protein>
<dbReference type="GO" id="GO:0005737">
    <property type="term" value="C:cytoplasm"/>
    <property type="evidence" value="ECO:0007669"/>
    <property type="project" value="UniProtKB-SubCell"/>
</dbReference>
<dbReference type="Proteomes" id="UP000252733">
    <property type="component" value="Unassembled WGS sequence"/>
</dbReference>
<keyword evidence="2" id="KW-0678">Repressor</keyword>
<dbReference type="EMBL" id="QPIZ01000001">
    <property type="protein sequence ID" value="RCW39483.1"/>
    <property type="molecule type" value="Genomic_DNA"/>
</dbReference>
<dbReference type="SUPFAM" id="SSF81301">
    <property type="entry name" value="Nucleotidyltransferase"/>
    <property type="match status" value="1"/>
</dbReference>
<dbReference type="GO" id="GO:0017148">
    <property type="term" value="P:negative regulation of translation"/>
    <property type="evidence" value="ECO:0007669"/>
    <property type="project" value="UniProtKB-UniRule"/>
</dbReference>
<evidence type="ECO:0000256" key="1">
    <source>
        <dbReference type="ARBA" id="ARBA00010574"/>
    </source>
</evidence>
<evidence type="ECO:0000256" key="2">
    <source>
        <dbReference type="HAMAP-Rule" id="MF_01477"/>
    </source>
</evidence>
<dbReference type="GO" id="GO:0043023">
    <property type="term" value="F:ribosomal large subunit binding"/>
    <property type="evidence" value="ECO:0007669"/>
    <property type="project" value="TreeGrafter"/>
</dbReference>
<comment type="function">
    <text evidence="2">Functions as a ribosomal silencing factor. Interacts with ribosomal protein uL14 (rplN), blocking formation of intersubunit bridge B8. Prevents association of the 30S and 50S ribosomal subunits and the formation of functional ribosomes, thus repressing translation.</text>
</comment>
<evidence type="ECO:0000313" key="3">
    <source>
        <dbReference type="EMBL" id="RCW39483.1"/>
    </source>
</evidence>
<dbReference type="AlphaFoldDB" id="A0A368VFR5"/>
<dbReference type="HAMAP" id="MF_01477">
    <property type="entry name" value="Iojap_RsfS"/>
    <property type="match status" value="1"/>
</dbReference>
<dbReference type="InterPro" id="IPR043519">
    <property type="entry name" value="NT_sf"/>
</dbReference>
<dbReference type="PANTHER" id="PTHR21043">
    <property type="entry name" value="IOJAP SUPERFAMILY ORTHOLOG"/>
    <property type="match status" value="1"/>
</dbReference>
<accession>A0A368VFR5</accession>
<reference evidence="3 4" key="1">
    <citation type="submission" date="2018-07" db="EMBL/GenBank/DDBJ databases">
        <title>Freshwater and sediment microbial communities from various areas in North America, analyzing microbe dynamics in response to fracking.</title>
        <authorList>
            <person name="Lamendella R."/>
        </authorList>
    </citation>
    <scope>NUCLEOTIDE SEQUENCE [LARGE SCALE GENOMIC DNA]</scope>
    <source>
        <strain evidence="3 4">160A</strain>
    </source>
</reference>
<name>A0A368VFR5_9BACT</name>
<dbReference type="InterPro" id="IPR004394">
    <property type="entry name" value="Iojap/RsfS/C7orf30"/>
</dbReference>
<keyword evidence="2" id="KW-0810">Translation regulation</keyword>
<dbReference type="PANTHER" id="PTHR21043:SF0">
    <property type="entry name" value="MITOCHONDRIAL ASSEMBLY OF RIBOSOMAL LARGE SUBUNIT PROTEIN 1"/>
    <property type="match status" value="1"/>
</dbReference>
<comment type="subunit">
    <text evidence="2">Interacts with ribosomal protein uL14 (rplN).</text>
</comment>
<organism evidence="3 4">
    <name type="scientific">Marinilabilia salmonicolor</name>
    <dbReference type="NCBI Taxonomy" id="989"/>
    <lineage>
        <taxon>Bacteria</taxon>
        <taxon>Pseudomonadati</taxon>
        <taxon>Bacteroidota</taxon>
        <taxon>Bacteroidia</taxon>
        <taxon>Marinilabiliales</taxon>
        <taxon>Marinilabiliaceae</taxon>
        <taxon>Marinilabilia</taxon>
    </lineage>
</organism>
<comment type="caution">
    <text evidence="3">The sequence shown here is derived from an EMBL/GenBank/DDBJ whole genome shotgun (WGS) entry which is preliminary data.</text>
</comment>
<comment type="similarity">
    <text evidence="1 2">Belongs to the Iojap/RsfS family.</text>
</comment>
<dbReference type="Gene3D" id="3.30.460.10">
    <property type="entry name" value="Beta Polymerase, domain 2"/>
    <property type="match status" value="1"/>
</dbReference>
<keyword evidence="2" id="KW-0963">Cytoplasm</keyword>
<dbReference type="NCBIfam" id="TIGR00090">
    <property type="entry name" value="rsfS_iojap_ybeB"/>
    <property type="match status" value="1"/>
</dbReference>